<dbReference type="PANTHER" id="PTHR32060">
    <property type="entry name" value="TAIL-SPECIFIC PROTEASE"/>
    <property type="match status" value="1"/>
</dbReference>
<accession>A0A9W6LPC5</accession>
<dbReference type="CDD" id="cd07560">
    <property type="entry name" value="Peptidase_S41_CPP"/>
    <property type="match status" value="1"/>
</dbReference>
<evidence type="ECO:0000256" key="1">
    <source>
        <dbReference type="ARBA" id="ARBA00009179"/>
    </source>
</evidence>
<gene>
    <name evidence="8" type="ORF">PM10SUCC1_31020</name>
</gene>
<dbReference type="AlphaFoldDB" id="A0A9W6LPC5"/>
<dbReference type="Pfam" id="PF13180">
    <property type="entry name" value="PDZ_2"/>
    <property type="match status" value="1"/>
</dbReference>
<comment type="similarity">
    <text evidence="1 5">Belongs to the peptidase S41A family.</text>
</comment>
<dbReference type="GO" id="GO:0004175">
    <property type="term" value="F:endopeptidase activity"/>
    <property type="evidence" value="ECO:0007669"/>
    <property type="project" value="TreeGrafter"/>
</dbReference>
<dbReference type="SUPFAM" id="SSF52096">
    <property type="entry name" value="ClpP/crotonase"/>
    <property type="match status" value="1"/>
</dbReference>
<evidence type="ECO:0000313" key="8">
    <source>
        <dbReference type="EMBL" id="GLI57588.1"/>
    </source>
</evidence>
<dbReference type="SMART" id="SM00245">
    <property type="entry name" value="TSPc"/>
    <property type="match status" value="1"/>
</dbReference>
<dbReference type="Gene3D" id="3.30.750.44">
    <property type="match status" value="1"/>
</dbReference>
<dbReference type="SUPFAM" id="SSF50156">
    <property type="entry name" value="PDZ domain-like"/>
    <property type="match status" value="1"/>
</dbReference>
<dbReference type="NCBIfam" id="TIGR00225">
    <property type="entry name" value="prc"/>
    <property type="match status" value="1"/>
</dbReference>
<evidence type="ECO:0000256" key="3">
    <source>
        <dbReference type="ARBA" id="ARBA00022801"/>
    </source>
</evidence>
<dbReference type="Gene3D" id="3.90.226.10">
    <property type="entry name" value="2-enoyl-CoA Hydratase, Chain A, domain 1"/>
    <property type="match status" value="1"/>
</dbReference>
<feature type="chain" id="PRO_5040912555" evidence="6">
    <location>
        <begin position="25"/>
        <end position="438"/>
    </location>
</feature>
<comment type="caution">
    <text evidence="8">The sequence shown here is derived from an EMBL/GenBank/DDBJ whole genome shotgun (WGS) entry which is preliminary data.</text>
</comment>
<proteinExistence type="inferred from homology"/>
<keyword evidence="9" id="KW-1185">Reference proteome</keyword>
<dbReference type="GO" id="GO:0008236">
    <property type="term" value="F:serine-type peptidase activity"/>
    <property type="evidence" value="ECO:0007669"/>
    <property type="project" value="UniProtKB-KW"/>
</dbReference>
<dbReference type="PROSITE" id="PS50106">
    <property type="entry name" value="PDZ"/>
    <property type="match status" value="1"/>
</dbReference>
<dbReference type="Pfam" id="PF03572">
    <property type="entry name" value="Peptidase_S41"/>
    <property type="match status" value="1"/>
</dbReference>
<dbReference type="Proteomes" id="UP001144471">
    <property type="component" value="Unassembled WGS sequence"/>
</dbReference>
<dbReference type="InterPro" id="IPR029045">
    <property type="entry name" value="ClpP/crotonase-like_dom_sf"/>
</dbReference>
<sequence>MKRLTRVKIIAVVLSIVVFSFVYANTKTSQSQEGANRGFLSNLAELKELSDVMDIIIENHVGDEEKQPEKKELMQGALKGMIDSLGDPYSVYFSKEEMESFKEDIQGKYAGVGMVIQKKVDEPLVVVSPIEDTPAFKAGIRPKDKIISIDGESTYKMTSNEAVNKLKGEPGTEVKVTIYREGTKETKEILLERAIVELKYVKSEMKEDKIGYLRLTQFGEDVFKDVRKALIDLQKDGMKALILDLRSNPGGALDQSIKIASMFLDSGRVVSVKGKVGQEQVYMREGRYYGDFPMVVLINEGSASASEIVSGALKDRGRAILVGEKTFGKGSVQSILPLPDEDGIKLTIAKYYTPNGTSIHGKGIEPDVRVEESEDYLFFDGFITNVDEEKTKENRQEILKEIKGEEEAERIANIRDTQLETAMGILKGIMVNSARKTK</sequence>
<dbReference type="Pfam" id="PF22694">
    <property type="entry name" value="CtpB_N-like"/>
    <property type="match status" value="1"/>
</dbReference>
<keyword evidence="6" id="KW-0732">Signal</keyword>
<dbReference type="RefSeq" id="WP_281837253.1">
    <property type="nucleotide sequence ID" value="NZ_BSDY01000020.1"/>
</dbReference>
<evidence type="ECO:0000256" key="2">
    <source>
        <dbReference type="ARBA" id="ARBA00022670"/>
    </source>
</evidence>
<dbReference type="InterPro" id="IPR055210">
    <property type="entry name" value="CtpA/B_N"/>
</dbReference>
<dbReference type="EMBL" id="BSDY01000020">
    <property type="protein sequence ID" value="GLI57588.1"/>
    <property type="molecule type" value="Genomic_DNA"/>
</dbReference>
<dbReference type="InterPro" id="IPR005151">
    <property type="entry name" value="Tail-specific_protease"/>
</dbReference>
<dbReference type="Gene3D" id="2.30.42.10">
    <property type="match status" value="1"/>
</dbReference>
<evidence type="ECO:0000256" key="5">
    <source>
        <dbReference type="RuleBase" id="RU004404"/>
    </source>
</evidence>
<dbReference type="FunFam" id="2.30.42.10:FF:000063">
    <property type="entry name" value="Peptidase, S41 family"/>
    <property type="match status" value="1"/>
</dbReference>
<name>A0A9W6LPC5_9FUSO</name>
<feature type="domain" description="PDZ" evidence="7">
    <location>
        <begin position="98"/>
        <end position="167"/>
    </location>
</feature>
<dbReference type="GO" id="GO:0030288">
    <property type="term" value="C:outer membrane-bounded periplasmic space"/>
    <property type="evidence" value="ECO:0007669"/>
    <property type="project" value="TreeGrafter"/>
</dbReference>
<evidence type="ECO:0000256" key="6">
    <source>
        <dbReference type="SAM" id="SignalP"/>
    </source>
</evidence>
<keyword evidence="2 5" id="KW-0645">Protease</keyword>
<feature type="signal peptide" evidence="6">
    <location>
        <begin position="1"/>
        <end position="24"/>
    </location>
</feature>
<organism evidence="8 9">
    <name type="scientific">Propionigenium maris DSM 9537</name>
    <dbReference type="NCBI Taxonomy" id="1123000"/>
    <lineage>
        <taxon>Bacteria</taxon>
        <taxon>Fusobacteriati</taxon>
        <taxon>Fusobacteriota</taxon>
        <taxon>Fusobacteriia</taxon>
        <taxon>Fusobacteriales</taxon>
        <taxon>Fusobacteriaceae</taxon>
        <taxon>Propionigenium</taxon>
    </lineage>
</organism>
<keyword evidence="4 5" id="KW-0720">Serine protease</keyword>
<dbReference type="GO" id="GO:0006508">
    <property type="term" value="P:proteolysis"/>
    <property type="evidence" value="ECO:0007669"/>
    <property type="project" value="UniProtKB-KW"/>
</dbReference>
<dbReference type="InterPro" id="IPR036034">
    <property type="entry name" value="PDZ_sf"/>
</dbReference>
<reference evidence="8" key="1">
    <citation type="submission" date="2022-12" db="EMBL/GenBank/DDBJ databases">
        <title>Reference genome sequencing for broad-spectrum identification of bacterial and archaeal isolates by mass spectrometry.</title>
        <authorList>
            <person name="Sekiguchi Y."/>
            <person name="Tourlousse D.M."/>
        </authorList>
    </citation>
    <scope>NUCLEOTIDE SEQUENCE</scope>
    <source>
        <strain evidence="8">10succ1</strain>
    </source>
</reference>
<dbReference type="SMART" id="SM00228">
    <property type="entry name" value="PDZ"/>
    <property type="match status" value="1"/>
</dbReference>
<keyword evidence="3 5" id="KW-0378">Hydrolase</keyword>
<evidence type="ECO:0000256" key="4">
    <source>
        <dbReference type="ARBA" id="ARBA00022825"/>
    </source>
</evidence>
<evidence type="ECO:0000313" key="9">
    <source>
        <dbReference type="Proteomes" id="UP001144471"/>
    </source>
</evidence>
<dbReference type="FunFam" id="3.90.226.10:FF:000029">
    <property type="entry name" value="Peptidase, S41 family"/>
    <property type="match status" value="1"/>
</dbReference>
<protein>
    <submittedName>
        <fullName evidence="8">Protease</fullName>
    </submittedName>
</protein>
<dbReference type="CDD" id="cd06782">
    <property type="entry name" value="cpPDZ_CPP-like"/>
    <property type="match status" value="1"/>
</dbReference>
<dbReference type="InterPro" id="IPR004447">
    <property type="entry name" value="Peptidase_S41A"/>
</dbReference>
<dbReference type="GO" id="GO:0007165">
    <property type="term" value="P:signal transduction"/>
    <property type="evidence" value="ECO:0007669"/>
    <property type="project" value="TreeGrafter"/>
</dbReference>
<dbReference type="InterPro" id="IPR001478">
    <property type="entry name" value="PDZ"/>
</dbReference>
<evidence type="ECO:0000259" key="7">
    <source>
        <dbReference type="PROSITE" id="PS50106"/>
    </source>
</evidence>
<dbReference type="PANTHER" id="PTHR32060:SF30">
    <property type="entry name" value="CARBOXY-TERMINAL PROCESSING PROTEASE CTPA"/>
    <property type="match status" value="1"/>
</dbReference>